<feature type="region of interest" description="Disordered" evidence="1">
    <location>
        <begin position="37"/>
        <end position="63"/>
    </location>
</feature>
<sequence length="225" mass="23138">MTAFTRALRRTPVRRAAAAAALTAGALLLSACGSGDDTNASHHGGTGPSATADAGPGAGSSAPAGAFNDADVLFAQLMIPHHEQALEMSRLADGRASDPEIKELARKIEQAQDPEIKTMKGWLTAWGKPTAAPSMPGMDHGGGHGGHGGDGMMSAADMTELKALKGKAFDKAFAQLMIDHHNGAIAMAGDERREGENPDAKKLAGAIVKGQSAEVEQLKGVLDRL</sequence>
<dbReference type="EMBL" id="BAAATM010000010">
    <property type="protein sequence ID" value="GAA2534536.1"/>
    <property type="molecule type" value="Genomic_DNA"/>
</dbReference>
<evidence type="ECO:0000259" key="3">
    <source>
        <dbReference type="Pfam" id="PF03713"/>
    </source>
</evidence>
<feature type="signal peptide" evidence="2">
    <location>
        <begin position="1"/>
        <end position="31"/>
    </location>
</feature>
<name>A0ABN3NUJ8_9ACTN</name>
<dbReference type="Proteomes" id="UP001501095">
    <property type="component" value="Unassembled WGS sequence"/>
</dbReference>
<feature type="compositionally biased region" description="Low complexity" evidence="1">
    <location>
        <begin position="48"/>
        <end position="63"/>
    </location>
</feature>
<dbReference type="PANTHER" id="PTHR36933:SF1">
    <property type="entry name" value="SLL0788 PROTEIN"/>
    <property type="match status" value="1"/>
</dbReference>
<protein>
    <submittedName>
        <fullName evidence="4">DUF305 domain-containing protein</fullName>
    </submittedName>
</protein>
<organism evidence="4 5">
    <name type="scientific">Streptomyces levis</name>
    <dbReference type="NCBI Taxonomy" id="285566"/>
    <lineage>
        <taxon>Bacteria</taxon>
        <taxon>Bacillati</taxon>
        <taxon>Actinomycetota</taxon>
        <taxon>Actinomycetes</taxon>
        <taxon>Kitasatosporales</taxon>
        <taxon>Streptomycetaceae</taxon>
        <taxon>Streptomyces</taxon>
    </lineage>
</organism>
<keyword evidence="2" id="KW-0732">Signal</keyword>
<evidence type="ECO:0000256" key="2">
    <source>
        <dbReference type="SAM" id="SignalP"/>
    </source>
</evidence>
<evidence type="ECO:0000256" key="1">
    <source>
        <dbReference type="SAM" id="MobiDB-lite"/>
    </source>
</evidence>
<evidence type="ECO:0000313" key="5">
    <source>
        <dbReference type="Proteomes" id="UP001501095"/>
    </source>
</evidence>
<feature type="domain" description="DUF305" evidence="3">
    <location>
        <begin position="71"/>
        <end position="221"/>
    </location>
</feature>
<keyword evidence="5" id="KW-1185">Reference proteome</keyword>
<feature type="chain" id="PRO_5046608644" evidence="2">
    <location>
        <begin position="32"/>
        <end position="225"/>
    </location>
</feature>
<dbReference type="RefSeq" id="WP_344537509.1">
    <property type="nucleotide sequence ID" value="NZ_BAAATM010000010.1"/>
</dbReference>
<dbReference type="PANTHER" id="PTHR36933">
    <property type="entry name" value="SLL0788 PROTEIN"/>
    <property type="match status" value="1"/>
</dbReference>
<dbReference type="InterPro" id="IPR005183">
    <property type="entry name" value="DUF305_CopM-like"/>
</dbReference>
<proteinExistence type="predicted"/>
<dbReference type="PROSITE" id="PS51257">
    <property type="entry name" value="PROKAR_LIPOPROTEIN"/>
    <property type="match status" value="1"/>
</dbReference>
<comment type="caution">
    <text evidence="4">The sequence shown here is derived from an EMBL/GenBank/DDBJ whole genome shotgun (WGS) entry which is preliminary data.</text>
</comment>
<dbReference type="Pfam" id="PF03713">
    <property type="entry name" value="DUF305"/>
    <property type="match status" value="1"/>
</dbReference>
<evidence type="ECO:0000313" key="4">
    <source>
        <dbReference type="EMBL" id="GAA2534536.1"/>
    </source>
</evidence>
<gene>
    <name evidence="4" type="ORF">GCM10010423_33650</name>
</gene>
<accession>A0ABN3NUJ8</accession>
<reference evidence="4 5" key="1">
    <citation type="journal article" date="2019" name="Int. J. Syst. Evol. Microbiol.">
        <title>The Global Catalogue of Microorganisms (GCM) 10K type strain sequencing project: providing services to taxonomists for standard genome sequencing and annotation.</title>
        <authorList>
            <consortium name="The Broad Institute Genomics Platform"/>
            <consortium name="The Broad Institute Genome Sequencing Center for Infectious Disease"/>
            <person name="Wu L."/>
            <person name="Ma J."/>
        </authorList>
    </citation>
    <scope>NUCLEOTIDE SEQUENCE [LARGE SCALE GENOMIC DNA]</scope>
    <source>
        <strain evidence="4 5">JCM 6924</strain>
    </source>
</reference>
<dbReference type="Gene3D" id="1.20.1260.10">
    <property type="match status" value="1"/>
</dbReference>
<dbReference type="InterPro" id="IPR012347">
    <property type="entry name" value="Ferritin-like"/>
</dbReference>